<evidence type="ECO:0000256" key="1">
    <source>
        <dbReference type="ARBA" id="ARBA00004651"/>
    </source>
</evidence>
<dbReference type="GO" id="GO:0005886">
    <property type="term" value="C:plasma membrane"/>
    <property type="evidence" value="ECO:0007669"/>
    <property type="project" value="UniProtKB-SubCell"/>
</dbReference>
<feature type="transmembrane region" description="Helical" evidence="7">
    <location>
        <begin position="59"/>
        <end position="80"/>
    </location>
</feature>
<keyword evidence="5 7" id="KW-1133">Transmembrane helix</keyword>
<feature type="transmembrane region" description="Helical" evidence="7">
    <location>
        <begin position="100"/>
        <end position="119"/>
    </location>
</feature>
<feature type="transmembrane region" description="Helical" evidence="7">
    <location>
        <begin position="323"/>
        <end position="342"/>
    </location>
</feature>
<dbReference type="EMBL" id="JACOPP010000012">
    <property type="protein sequence ID" value="MBC5734031.1"/>
    <property type="molecule type" value="Genomic_DNA"/>
</dbReference>
<keyword evidence="4 7" id="KW-0812">Transmembrane</keyword>
<organism evidence="8 9">
    <name type="scientific">Lawsonibacter hominis</name>
    <dbReference type="NCBI Taxonomy" id="2763053"/>
    <lineage>
        <taxon>Bacteria</taxon>
        <taxon>Bacillati</taxon>
        <taxon>Bacillota</taxon>
        <taxon>Clostridia</taxon>
        <taxon>Eubacteriales</taxon>
        <taxon>Oscillospiraceae</taxon>
        <taxon>Lawsonibacter</taxon>
    </lineage>
</organism>
<keyword evidence="9" id="KW-1185">Reference proteome</keyword>
<dbReference type="PANTHER" id="PTHR43549">
    <property type="entry name" value="MULTIDRUG RESISTANCE PROTEIN YPNP-RELATED"/>
    <property type="match status" value="1"/>
</dbReference>
<feature type="transmembrane region" description="Helical" evidence="7">
    <location>
        <begin position="196"/>
        <end position="219"/>
    </location>
</feature>
<keyword evidence="3" id="KW-1003">Cell membrane</keyword>
<evidence type="ECO:0000256" key="5">
    <source>
        <dbReference type="ARBA" id="ARBA00022989"/>
    </source>
</evidence>
<feature type="transmembrane region" description="Helical" evidence="7">
    <location>
        <begin position="362"/>
        <end position="384"/>
    </location>
</feature>
<feature type="transmembrane region" description="Helical" evidence="7">
    <location>
        <begin position="18"/>
        <end position="39"/>
    </location>
</feature>
<evidence type="ECO:0000313" key="8">
    <source>
        <dbReference type="EMBL" id="MBC5734031.1"/>
    </source>
</evidence>
<keyword evidence="6 7" id="KW-0472">Membrane</keyword>
<feature type="transmembrane region" description="Helical" evidence="7">
    <location>
        <begin position="396"/>
        <end position="414"/>
    </location>
</feature>
<dbReference type="GO" id="GO:0015297">
    <property type="term" value="F:antiporter activity"/>
    <property type="evidence" value="ECO:0007669"/>
    <property type="project" value="InterPro"/>
</dbReference>
<evidence type="ECO:0000256" key="3">
    <source>
        <dbReference type="ARBA" id="ARBA00022475"/>
    </source>
</evidence>
<keyword evidence="2" id="KW-0813">Transport</keyword>
<dbReference type="PANTHER" id="PTHR43549:SF2">
    <property type="entry name" value="MULTIDRUG RESISTANCE PROTEIN NORM-RELATED"/>
    <property type="match status" value="1"/>
</dbReference>
<feature type="transmembrane region" description="Helical" evidence="7">
    <location>
        <begin position="240"/>
        <end position="261"/>
    </location>
</feature>
<dbReference type="Proteomes" id="UP000661435">
    <property type="component" value="Unassembled WGS sequence"/>
</dbReference>
<accession>A0A8J6M8R4</accession>
<comment type="subcellular location">
    <subcellularLocation>
        <location evidence="1">Cell membrane</location>
        <topology evidence="1">Multi-pass membrane protein</topology>
    </subcellularLocation>
</comment>
<evidence type="ECO:0000256" key="7">
    <source>
        <dbReference type="SAM" id="Phobius"/>
    </source>
</evidence>
<feature type="transmembrane region" description="Helical" evidence="7">
    <location>
        <begin position="420"/>
        <end position="441"/>
    </location>
</feature>
<dbReference type="RefSeq" id="WP_186907920.1">
    <property type="nucleotide sequence ID" value="NZ_JACOPP010000012.1"/>
</dbReference>
<dbReference type="InterPro" id="IPR052031">
    <property type="entry name" value="Membrane_Transporter-Flippase"/>
</dbReference>
<name>A0A8J6M8R4_9FIRM</name>
<dbReference type="AlphaFoldDB" id="A0A8J6M8R4"/>
<feature type="transmembrane region" description="Helical" evidence="7">
    <location>
        <begin position="166"/>
        <end position="190"/>
    </location>
</feature>
<sequence length="455" mass="49159">MPQTAQENKMGVMPVRRLLITMALPMMISMLVQALYNVVDSIFVAQISESALTAVSLVFPFQNLMISIGVGTAVGVNALLSRSLGEKNFALADQTAENGVFLSLLSYLAVLVLSLTLAQPFMAIQIDDPEIISYGVSYLRLVGGLSVGMFAAIMLERLLQSTGRTFYTMITQGLGAVINIVLDPLMIFGIGPFPEMGVAGAALATVIGQCVGAVLALYYNIRHNPEIHPRLRGFRPNGAVIRRIYAVGVPSILLSSIGSVMTFGMNQILTSFTSTATAVFGIYFKVQSFAFMPIFGLNNGMVPIVSYNLGAQKKKRLVGTVKFAFLLALCIMIAGFLVFQLLPAPILRLFDASDIMLSIGVPALRIISISFLLASGSIISISTLQALGKGVQSMMISFTRQLIVLLPVAWLLSLRGTLESIWWAFPIAEVVTLALSVFLLARAYRTLVKPMPDEE</sequence>
<evidence type="ECO:0000256" key="6">
    <source>
        <dbReference type="ARBA" id="ARBA00023136"/>
    </source>
</evidence>
<comment type="caution">
    <text evidence="8">The sequence shown here is derived from an EMBL/GenBank/DDBJ whole genome shotgun (WGS) entry which is preliminary data.</text>
</comment>
<proteinExistence type="predicted"/>
<dbReference type="Pfam" id="PF01554">
    <property type="entry name" value="MatE"/>
    <property type="match status" value="2"/>
</dbReference>
<dbReference type="GO" id="GO:0042910">
    <property type="term" value="F:xenobiotic transmembrane transporter activity"/>
    <property type="evidence" value="ECO:0007669"/>
    <property type="project" value="InterPro"/>
</dbReference>
<reference evidence="8" key="1">
    <citation type="submission" date="2020-08" db="EMBL/GenBank/DDBJ databases">
        <title>Genome public.</title>
        <authorList>
            <person name="Liu C."/>
            <person name="Sun Q."/>
        </authorList>
    </citation>
    <scope>NUCLEOTIDE SEQUENCE</scope>
    <source>
        <strain evidence="8">NSJ-51</strain>
    </source>
</reference>
<evidence type="ECO:0000256" key="2">
    <source>
        <dbReference type="ARBA" id="ARBA00022448"/>
    </source>
</evidence>
<feature type="transmembrane region" description="Helical" evidence="7">
    <location>
        <begin position="131"/>
        <end position="154"/>
    </location>
</feature>
<evidence type="ECO:0000256" key="4">
    <source>
        <dbReference type="ARBA" id="ARBA00022692"/>
    </source>
</evidence>
<dbReference type="NCBIfam" id="TIGR00797">
    <property type="entry name" value="matE"/>
    <property type="match status" value="1"/>
</dbReference>
<dbReference type="InterPro" id="IPR048279">
    <property type="entry name" value="MdtK-like"/>
</dbReference>
<dbReference type="PIRSF" id="PIRSF006603">
    <property type="entry name" value="DinF"/>
    <property type="match status" value="1"/>
</dbReference>
<protein>
    <submittedName>
        <fullName evidence="8">MATE family efflux transporter</fullName>
    </submittedName>
</protein>
<dbReference type="InterPro" id="IPR002528">
    <property type="entry name" value="MATE_fam"/>
</dbReference>
<dbReference type="CDD" id="cd13144">
    <property type="entry name" value="MATE_like_4"/>
    <property type="match status" value="1"/>
</dbReference>
<gene>
    <name evidence="8" type="ORF">H8S57_09880</name>
</gene>
<evidence type="ECO:0000313" key="9">
    <source>
        <dbReference type="Proteomes" id="UP000661435"/>
    </source>
</evidence>